<proteinExistence type="predicted"/>
<name>A0ABT0E4U2_9GAMM</name>
<dbReference type="RefSeq" id="WP_246948613.1">
    <property type="nucleotide sequence ID" value="NZ_JALKII010000002.1"/>
</dbReference>
<evidence type="ECO:0000256" key="1">
    <source>
        <dbReference type="ARBA" id="ARBA00022737"/>
    </source>
</evidence>
<comment type="caution">
    <text evidence="3">The sequence shown here is derived from an EMBL/GenBank/DDBJ whole genome shotgun (WGS) entry which is preliminary data.</text>
</comment>
<dbReference type="NCBIfam" id="TIGR03696">
    <property type="entry name" value="Rhs_assc_core"/>
    <property type="match status" value="1"/>
</dbReference>
<dbReference type="PANTHER" id="PTHR32305">
    <property type="match status" value="1"/>
</dbReference>
<dbReference type="Gene3D" id="2.180.10.10">
    <property type="entry name" value="RHS repeat-associated core"/>
    <property type="match status" value="1"/>
</dbReference>
<dbReference type="InterPro" id="IPR022385">
    <property type="entry name" value="Rhs_assc_core"/>
</dbReference>
<keyword evidence="1" id="KW-0677">Repeat</keyword>
<dbReference type="PANTHER" id="PTHR32305:SF15">
    <property type="entry name" value="PROTEIN RHSA-RELATED"/>
    <property type="match status" value="1"/>
</dbReference>
<dbReference type="EMBL" id="JALKII010000002">
    <property type="protein sequence ID" value="MCK0536836.1"/>
    <property type="molecule type" value="Genomic_DNA"/>
</dbReference>
<dbReference type="InterPro" id="IPR050708">
    <property type="entry name" value="T6SS_VgrG/RHS"/>
</dbReference>
<reference evidence="3" key="1">
    <citation type="submission" date="2022-04" db="EMBL/GenBank/DDBJ databases">
        <title>Alcanivorax sp. CY1518 draft genome sequence.</title>
        <authorList>
            <person name="Zhao G."/>
            <person name="An M."/>
        </authorList>
    </citation>
    <scope>NUCLEOTIDE SEQUENCE</scope>
    <source>
        <strain evidence="3">CY1518</strain>
    </source>
</reference>
<protein>
    <recommendedName>
        <fullName evidence="2">Teneurin-like YD-shell domain-containing protein</fullName>
    </recommendedName>
</protein>
<gene>
    <name evidence="3" type="ORF">MU846_03865</name>
</gene>
<organism evidence="3 4">
    <name type="scientific">Alcanivorax quisquiliarum</name>
    <dbReference type="NCBI Taxonomy" id="2933565"/>
    <lineage>
        <taxon>Bacteria</taxon>
        <taxon>Pseudomonadati</taxon>
        <taxon>Pseudomonadota</taxon>
        <taxon>Gammaproteobacteria</taxon>
        <taxon>Oceanospirillales</taxon>
        <taxon>Alcanivoracaceae</taxon>
        <taxon>Alcanivorax</taxon>
    </lineage>
</organism>
<sequence>MALSYNQTAAYDVSGNILSRNDVGTYVYGETCDLNGQTFAPGPHAVTSVSGVRNASYCYDGGGNMVSGDGRTISYTSFNKPDQIETANATVGFVYGPSRGILKTITSSGTGSVTKYSFGAFEKIIKTEQGQTSTRERFSLPGGAVVSFEDGQESSKKEEYLISDAIGSVIATVNALGGVSERYQYDPWGRPRAALNWESITDLAWNQINRNETSTNKGFSGHEMLDEVGLIHMGGRVYDPTIGRFLSADPVVKGLENTESYNRYSYVLNSPLSFTDPSGYSWLSKTWKKLERSFKKYFREIAMVFVPQLAMAEAATRYGGKELARFAARNKFAGEVIGLVGLGACTALTAGSATGACVVGYQALTSGSMTYASGGSLSDALTAGLKSGALAYVDIAASNKIASWKIENSLLSGGAHAARGGAIARLAGGNVRSGIVGGFTEGALGGRIAEATQRSRGAGAALAGLVSGTVSEVTGGKFAAGAVTGAMGYLFNQMSKDSEQLRAQLAEEFIASIDEARRLGVEGDVVGYIERVRSGGRWDFKSKPDYRGLEGIEDFGNFAYGATASAWVDGRTGGISTRYPDITTNILMRGAGAYQEFFQHYNPSDGHFFDFAPPARSNYGDQFRDQMNIHQGAKYYYDRHAGR</sequence>
<feature type="domain" description="Teneurin-like YD-shell" evidence="2">
    <location>
        <begin position="155"/>
        <end position="269"/>
    </location>
</feature>
<dbReference type="Pfam" id="PF25023">
    <property type="entry name" value="TEN_YD-shell"/>
    <property type="match status" value="1"/>
</dbReference>
<dbReference type="InterPro" id="IPR056823">
    <property type="entry name" value="TEN-like_YD-shell"/>
</dbReference>
<evidence type="ECO:0000313" key="3">
    <source>
        <dbReference type="EMBL" id="MCK0536836.1"/>
    </source>
</evidence>
<evidence type="ECO:0000259" key="2">
    <source>
        <dbReference type="Pfam" id="PF25023"/>
    </source>
</evidence>
<accession>A0ABT0E4U2</accession>
<keyword evidence="4" id="KW-1185">Reference proteome</keyword>
<evidence type="ECO:0000313" key="4">
    <source>
        <dbReference type="Proteomes" id="UP001165524"/>
    </source>
</evidence>
<dbReference type="Proteomes" id="UP001165524">
    <property type="component" value="Unassembled WGS sequence"/>
</dbReference>